<feature type="compositionally biased region" description="Basic and acidic residues" evidence="1">
    <location>
        <begin position="312"/>
        <end position="351"/>
    </location>
</feature>
<feature type="domain" description="SRR1-like" evidence="2">
    <location>
        <begin position="114"/>
        <end position="273"/>
    </location>
</feature>
<evidence type="ECO:0000256" key="1">
    <source>
        <dbReference type="SAM" id="MobiDB-lite"/>
    </source>
</evidence>
<accession>A0A8H4W0I7</accession>
<dbReference type="OrthoDB" id="5318346at2759"/>
<sequence>MRRAAAREGVEVVKQKVEQKVEQKKVIVPTKRMEVVDDDGWTHVVDAPTRRSPVSKHNGAQENLQHGGDFTVNGVAFVKRTLQEMQDELGYWRKNWEKSTAPEQLKVLLNKKKGDGSKKISNVVVLGLGSLQIARLEGRRASHTQFAALETVVSILAGEEKIHIVFQDPIYTDMDKQLLCHLGHQVVEDPAGFESIGEDTLVYAIHCYGDVYRKVAEGIKPAILICTDLDNFGKFNLSETTEEATKVFEDIVDGCEKIDFPQLRYDFSDTKIYLRQTEEQLKRAEIAKLEAIAATAENLETEDNTEPGESAKAGEDLKSEENMKIEQGVKVEKSGKTEESPETDETSKAEDGTTSEDVGQNLKPENSEKSDDIAKP</sequence>
<dbReference type="Proteomes" id="UP000566819">
    <property type="component" value="Unassembled WGS sequence"/>
</dbReference>
<dbReference type="InterPro" id="IPR012942">
    <property type="entry name" value="SRR1-like"/>
</dbReference>
<protein>
    <recommendedName>
        <fullName evidence="2">SRR1-like domain-containing protein</fullName>
    </recommendedName>
</protein>
<comment type="caution">
    <text evidence="3">The sequence shown here is derived from an EMBL/GenBank/DDBJ whole genome shotgun (WGS) entry which is preliminary data.</text>
</comment>
<keyword evidence="4" id="KW-1185">Reference proteome</keyword>
<feature type="compositionally biased region" description="Basic and acidic residues" evidence="1">
    <location>
        <begin position="365"/>
        <end position="376"/>
    </location>
</feature>
<reference evidence="3 4" key="1">
    <citation type="submission" date="2020-03" db="EMBL/GenBank/DDBJ databases">
        <title>Draft Genome Sequence of Cudoniella acicularis.</title>
        <authorList>
            <person name="Buettner E."/>
            <person name="Kellner H."/>
        </authorList>
    </citation>
    <scope>NUCLEOTIDE SEQUENCE [LARGE SCALE GENOMIC DNA]</scope>
    <source>
        <strain evidence="3 4">DSM 108380</strain>
    </source>
</reference>
<organism evidence="3 4">
    <name type="scientific">Cudoniella acicularis</name>
    <dbReference type="NCBI Taxonomy" id="354080"/>
    <lineage>
        <taxon>Eukaryota</taxon>
        <taxon>Fungi</taxon>
        <taxon>Dikarya</taxon>
        <taxon>Ascomycota</taxon>
        <taxon>Pezizomycotina</taxon>
        <taxon>Leotiomycetes</taxon>
        <taxon>Helotiales</taxon>
        <taxon>Tricladiaceae</taxon>
        <taxon>Cudoniella</taxon>
    </lineage>
</organism>
<dbReference type="EMBL" id="JAAMPI010000995">
    <property type="protein sequence ID" value="KAF4627285.1"/>
    <property type="molecule type" value="Genomic_DNA"/>
</dbReference>
<name>A0A8H4W0I7_9HELO</name>
<evidence type="ECO:0000313" key="4">
    <source>
        <dbReference type="Proteomes" id="UP000566819"/>
    </source>
</evidence>
<dbReference type="Pfam" id="PF07985">
    <property type="entry name" value="SRR1"/>
    <property type="match status" value="1"/>
</dbReference>
<dbReference type="AlphaFoldDB" id="A0A8H4W0I7"/>
<evidence type="ECO:0000313" key="3">
    <source>
        <dbReference type="EMBL" id="KAF4627285.1"/>
    </source>
</evidence>
<evidence type="ECO:0000259" key="2">
    <source>
        <dbReference type="Pfam" id="PF07985"/>
    </source>
</evidence>
<feature type="region of interest" description="Disordered" evidence="1">
    <location>
        <begin position="297"/>
        <end position="376"/>
    </location>
</feature>
<dbReference type="PANTHER" id="PTHR42080:SF1">
    <property type="entry name" value="SRR1-LIKE DOMAIN-CONTAINING PROTEIN"/>
    <property type="match status" value="1"/>
</dbReference>
<proteinExistence type="predicted"/>
<gene>
    <name evidence="3" type="ORF">G7Y89_g10870</name>
</gene>
<dbReference type="PANTHER" id="PTHR42080">
    <property type="entry name" value="SRR1 DOMAIN-CONTAINING PROTEIN"/>
    <property type="match status" value="1"/>
</dbReference>